<dbReference type="RefSeq" id="WP_234866220.1">
    <property type="nucleotide sequence ID" value="NZ_JAKEVY010000003.1"/>
</dbReference>
<evidence type="ECO:0000313" key="2">
    <source>
        <dbReference type="Proteomes" id="UP001200145"/>
    </source>
</evidence>
<keyword evidence="2" id="KW-1185">Reference proteome</keyword>
<organism evidence="1 2">
    <name type="scientific">Flavihumibacter fluminis</name>
    <dbReference type="NCBI Taxonomy" id="2909236"/>
    <lineage>
        <taxon>Bacteria</taxon>
        <taxon>Pseudomonadati</taxon>
        <taxon>Bacteroidota</taxon>
        <taxon>Chitinophagia</taxon>
        <taxon>Chitinophagales</taxon>
        <taxon>Chitinophagaceae</taxon>
        <taxon>Flavihumibacter</taxon>
    </lineage>
</organism>
<name>A0ABS9BJ88_9BACT</name>
<dbReference type="EMBL" id="JAKEVY010000003">
    <property type="protein sequence ID" value="MCF1715264.1"/>
    <property type="molecule type" value="Genomic_DNA"/>
</dbReference>
<protein>
    <submittedName>
        <fullName evidence="1">Uncharacterized protein</fullName>
    </submittedName>
</protein>
<evidence type="ECO:0000313" key="1">
    <source>
        <dbReference type="EMBL" id="MCF1715264.1"/>
    </source>
</evidence>
<proteinExistence type="predicted"/>
<gene>
    <name evidence="1" type="ORF">L0U88_11560</name>
</gene>
<comment type="caution">
    <text evidence="1">The sequence shown here is derived from an EMBL/GenBank/DDBJ whole genome shotgun (WGS) entry which is preliminary data.</text>
</comment>
<accession>A0ABS9BJ88</accession>
<dbReference type="Proteomes" id="UP001200145">
    <property type="component" value="Unassembled WGS sequence"/>
</dbReference>
<reference evidence="1 2" key="1">
    <citation type="submission" date="2022-01" db="EMBL/GenBank/DDBJ databases">
        <title>Flavihumibacter sp. nov., isolated from sediment of a river.</title>
        <authorList>
            <person name="Liu H."/>
        </authorList>
    </citation>
    <scope>NUCLEOTIDE SEQUENCE [LARGE SCALE GENOMIC DNA]</scope>
    <source>
        <strain evidence="1 2">RY-1</strain>
    </source>
</reference>
<sequence length="62" mass="7119">MQTLELMQMGLDSLEEQELQETEGGAWPKWLKGVTWVSIGNEIIENWEDVKKGLVDGWNSIK</sequence>